<organism evidence="1 2">
    <name type="scientific">Coprococcus eutactus</name>
    <dbReference type="NCBI Taxonomy" id="33043"/>
    <lineage>
        <taxon>Bacteria</taxon>
        <taxon>Bacillati</taxon>
        <taxon>Bacillota</taxon>
        <taxon>Clostridia</taxon>
        <taxon>Lachnospirales</taxon>
        <taxon>Lachnospiraceae</taxon>
        <taxon>Coprococcus</taxon>
    </lineage>
</organism>
<dbReference type="AlphaFoldDB" id="A0AAI9K3A2"/>
<dbReference type="RefSeq" id="WP_055223361.1">
    <property type="nucleotide sequence ID" value="NZ_BLYL01000003.1"/>
</dbReference>
<sequence>MAIGYRFTSNELATMLRHIGVTKYRLGDIDVEGLTDKAEYSAIDNLCRHKVCIKTSGGYSLDRVIAFIIMSISEAESYAIIVDDESAKVMVNNRNMIVYMRQDFKIPSVWHLYPYETFVDLVMDDHGKIDPNTDVTVLSSEGEESLKWADYSERMMRDE</sequence>
<comment type="caution">
    <text evidence="1">The sequence shown here is derived from an EMBL/GenBank/DDBJ whole genome shotgun (WGS) entry which is preliminary data.</text>
</comment>
<evidence type="ECO:0000313" key="2">
    <source>
        <dbReference type="Proteomes" id="UP000660047"/>
    </source>
</evidence>
<dbReference type="EMBL" id="BLYL01000003">
    <property type="protein sequence ID" value="GFO93687.1"/>
    <property type="molecule type" value="Genomic_DNA"/>
</dbReference>
<reference evidence="1" key="1">
    <citation type="submission" date="2020-06" db="EMBL/GenBank/DDBJ databases">
        <title>Characterization of fructooligosaccharide metabolism and fructooligosaccharide-degrading enzymes in human commensal butyrate producers.</title>
        <authorList>
            <person name="Tanno H."/>
            <person name="Fujii T."/>
            <person name="Hirano K."/>
            <person name="Maeno S."/>
            <person name="Tonozuka T."/>
            <person name="Sakamoto M."/>
            <person name="Ohkuma M."/>
            <person name="Tochio T."/>
            <person name="Endo A."/>
        </authorList>
    </citation>
    <scope>NUCLEOTIDE SEQUENCE</scope>
    <source>
        <strain evidence="1">JCM 31265</strain>
    </source>
</reference>
<accession>A0AAI9K3A2</accession>
<proteinExistence type="predicted"/>
<name>A0AAI9K3A2_9FIRM</name>
<protein>
    <submittedName>
        <fullName evidence="1">Uncharacterized protein</fullName>
    </submittedName>
</protein>
<evidence type="ECO:0000313" key="1">
    <source>
        <dbReference type="EMBL" id="GFO93687.1"/>
    </source>
</evidence>
<dbReference type="Proteomes" id="UP000660047">
    <property type="component" value="Unassembled WGS sequence"/>
</dbReference>
<gene>
    <name evidence="1" type="ORF">COEU31_07330</name>
</gene>